<dbReference type="GO" id="GO:0005576">
    <property type="term" value="C:extracellular region"/>
    <property type="evidence" value="ECO:0007669"/>
    <property type="project" value="UniProtKB-SubCell"/>
</dbReference>
<evidence type="ECO:0000256" key="8">
    <source>
        <dbReference type="ARBA" id="ARBA00023026"/>
    </source>
</evidence>
<dbReference type="Pfam" id="PF01083">
    <property type="entry name" value="Cutinase"/>
    <property type="match status" value="1"/>
</dbReference>
<dbReference type="Proteomes" id="UP000237441">
    <property type="component" value="Unassembled WGS sequence"/>
</dbReference>
<protein>
    <recommendedName>
        <fullName evidence="3">cutinase</fullName>
        <ecNumber evidence="3">3.1.1.74</ecNumber>
    </recommendedName>
</protein>
<evidence type="ECO:0000256" key="5">
    <source>
        <dbReference type="ARBA" id="ARBA00022525"/>
    </source>
</evidence>
<feature type="disulfide bond" evidence="12">
    <location>
        <begin position="232"/>
        <end position="239"/>
    </location>
</feature>
<dbReference type="OrthoDB" id="3225429at2759"/>
<dbReference type="PANTHER" id="PTHR48250">
    <property type="entry name" value="CUTINASE 2-RELATED"/>
    <property type="match status" value="1"/>
</dbReference>
<feature type="disulfide bond" evidence="12">
    <location>
        <begin position="93"/>
        <end position="170"/>
    </location>
</feature>
<feature type="active site" evidence="11">
    <location>
        <position position="236"/>
    </location>
</feature>
<organism evidence="13 14">
    <name type="scientific">Beauveria bassiana</name>
    <name type="common">White muscardine disease fungus</name>
    <name type="synonym">Tritirachium shiotae</name>
    <dbReference type="NCBI Taxonomy" id="176275"/>
    <lineage>
        <taxon>Eukaryota</taxon>
        <taxon>Fungi</taxon>
        <taxon>Dikarya</taxon>
        <taxon>Ascomycota</taxon>
        <taxon>Pezizomycotina</taxon>
        <taxon>Sordariomycetes</taxon>
        <taxon>Hypocreomycetidae</taxon>
        <taxon>Hypocreales</taxon>
        <taxon>Cordycipitaceae</taxon>
        <taxon>Beauveria</taxon>
    </lineage>
</organism>
<dbReference type="EMBL" id="JRHA01000002">
    <property type="protein sequence ID" value="PQK11280.1"/>
    <property type="molecule type" value="Genomic_DNA"/>
</dbReference>
<accession>A0A2S7Y577</accession>
<comment type="subcellular location">
    <subcellularLocation>
        <location evidence="1">Secreted</location>
    </subcellularLocation>
</comment>
<dbReference type="SUPFAM" id="SSF53474">
    <property type="entry name" value="alpha/beta-Hydrolases"/>
    <property type="match status" value="1"/>
</dbReference>
<keyword evidence="8" id="KW-0843">Virulence</keyword>
<dbReference type="AlphaFoldDB" id="A0A2S7Y577"/>
<dbReference type="InterPro" id="IPR000675">
    <property type="entry name" value="Cutinase/axe"/>
</dbReference>
<evidence type="ECO:0000313" key="13">
    <source>
        <dbReference type="EMBL" id="PQK11280.1"/>
    </source>
</evidence>
<dbReference type="GO" id="GO:0050525">
    <property type="term" value="F:cutinase activity"/>
    <property type="evidence" value="ECO:0007669"/>
    <property type="project" value="UniProtKB-EC"/>
</dbReference>
<name>A0A2S7Y577_BEABA</name>
<evidence type="ECO:0000256" key="12">
    <source>
        <dbReference type="PIRSR" id="PIRSR611150-2"/>
    </source>
</evidence>
<dbReference type="InterPro" id="IPR029058">
    <property type="entry name" value="AB_hydrolase_fold"/>
</dbReference>
<evidence type="ECO:0000256" key="9">
    <source>
        <dbReference type="ARBA" id="ARBA00023157"/>
    </source>
</evidence>
<evidence type="ECO:0000256" key="2">
    <source>
        <dbReference type="ARBA" id="ARBA00007534"/>
    </source>
</evidence>
<sequence>MRPLIEMISLFFLRHRDLSSVASFNTHVQNCHETPIPKSLPSLTPYYINSCSSASIMKITTLLPLLASASAAPLFLGDDPVRTTANEFVEGGCADMIFFYARGSTQDGNMGESPGPELASLLEAKYGADKVAVQGLDYKADLMENFTENGTDDAAIAALQAHLVGATSKCPAAKIVVAGYSQGAAVIHAAFKTLPAEALARVNAVVTFGDTQSKKNADKIPNYPAKHSLFICNKGDTICEEGKLEYDESHSDYDRRAAEAADFIFKMLAEA</sequence>
<feature type="active site" description="Proton donor/acceptor" evidence="11">
    <location>
        <position position="250"/>
    </location>
</feature>
<proteinExistence type="inferred from homology"/>
<reference evidence="13 14" key="1">
    <citation type="submission" date="2016-07" db="EMBL/GenBank/DDBJ databases">
        <title>Comparative genomics of the entomopathogenic fungus Beauveria bassiana.</title>
        <authorList>
            <person name="Valero Jimenez C.A."/>
            <person name="Zwaan B.J."/>
            <person name="Van Kan J.A."/>
            <person name="Takken W."/>
            <person name="Debets A.J."/>
            <person name="Schoustra S.E."/>
            <person name="Koenraadt C.J."/>
        </authorList>
    </citation>
    <scope>NUCLEOTIDE SEQUENCE [LARGE SCALE GENOMIC DNA]</scope>
    <source>
        <strain evidence="13 14">ARSEF 8028</strain>
    </source>
</reference>
<feature type="active site" description="Nucleophile" evidence="11">
    <location>
        <position position="181"/>
    </location>
</feature>
<keyword evidence="7" id="KW-0378">Hydrolase</keyword>
<keyword evidence="5" id="KW-0964">Secreted</keyword>
<dbReference type="PRINTS" id="PR00129">
    <property type="entry name" value="CUTINASE"/>
</dbReference>
<evidence type="ECO:0000313" key="14">
    <source>
        <dbReference type="Proteomes" id="UP000237441"/>
    </source>
</evidence>
<keyword evidence="6" id="KW-0732">Signal</keyword>
<gene>
    <name evidence="13" type="ORF">BB8028_0002g15980</name>
</gene>
<dbReference type="PANTHER" id="PTHR48250:SF3">
    <property type="entry name" value="CUTINASE 1-RELATED"/>
    <property type="match status" value="1"/>
</dbReference>
<dbReference type="InterPro" id="IPR011150">
    <property type="entry name" value="Cutinase_monf"/>
</dbReference>
<comment type="similarity">
    <text evidence="2">Belongs to the cutinase family.</text>
</comment>
<evidence type="ECO:0000256" key="4">
    <source>
        <dbReference type="ARBA" id="ARBA00022487"/>
    </source>
</evidence>
<keyword evidence="4" id="KW-0719">Serine esterase</keyword>
<evidence type="ECO:0000256" key="1">
    <source>
        <dbReference type="ARBA" id="ARBA00004613"/>
    </source>
</evidence>
<dbReference type="EC" id="3.1.1.74" evidence="3"/>
<keyword evidence="9 12" id="KW-1015">Disulfide bond</keyword>
<evidence type="ECO:0000256" key="6">
    <source>
        <dbReference type="ARBA" id="ARBA00022729"/>
    </source>
</evidence>
<evidence type="ECO:0000256" key="7">
    <source>
        <dbReference type="ARBA" id="ARBA00022801"/>
    </source>
</evidence>
<dbReference type="Gene3D" id="3.40.50.1820">
    <property type="entry name" value="alpha/beta hydrolase"/>
    <property type="match status" value="1"/>
</dbReference>
<evidence type="ECO:0000256" key="3">
    <source>
        <dbReference type="ARBA" id="ARBA00013095"/>
    </source>
</evidence>
<comment type="caution">
    <text evidence="13">The sequence shown here is derived from an EMBL/GenBank/DDBJ whole genome shotgun (WGS) entry which is preliminary data.</text>
</comment>
<dbReference type="SMART" id="SM01110">
    <property type="entry name" value="Cutinase"/>
    <property type="match status" value="1"/>
</dbReference>
<dbReference type="GO" id="GO:0016052">
    <property type="term" value="P:carbohydrate catabolic process"/>
    <property type="evidence" value="ECO:0007669"/>
    <property type="project" value="TreeGrafter"/>
</dbReference>
<evidence type="ECO:0000256" key="10">
    <source>
        <dbReference type="ARBA" id="ARBA00034045"/>
    </source>
</evidence>
<evidence type="ECO:0000256" key="11">
    <source>
        <dbReference type="PIRSR" id="PIRSR611150-1"/>
    </source>
</evidence>
<comment type="catalytic activity">
    <reaction evidence="10">
        <text>cutin + H2O = cutin monomers.</text>
        <dbReference type="EC" id="3.1.1.74"/>
    </reaction>
</comment>